<dbReference type="AlphaFoldDB" id="A0A6J1DYW4"/>
<protein>
    <submittedName>
        <fullName evidence="10 11">Origin of replication complex subunit 3 isoform X1</fullName>
    </submittedName>
</protein>
<evidence type="ECO:0000256" key="1">
    <source>
        <dbReference type="ARBA" id="ARBA00004123"/>
    </source>
</evidence>
<proteinExistence type="inferred from homology"/>
<keyword evidence="3" id="KW-0235">DNA replication</keyword>
<evidence type="ECO:0000256" key="4">
    <source>
        <dbReference type="ARBA" id="ARBA00023125"/>
    </source>
</evidence>
<dbReference type="InterPro" id="IPR007527">
    <property type="entry name" value="Znf_SWIM"/>
</dbReference>
<dbReference type="GO" id="GO:0031261">
    <property type="term" value="C:DNA replication preinitiation complex"/>
    <property type="evidence" value="ECO:0007669"/>
    <property type="project" value="TreeGrafter"/>
</dbReference>
<dbReference type="InterPro" id="IPR020795">
    <property type="entry name" value="ORC3"/>
</dbReference>
<reference evidence="10 11" key="1">
    <citation type="submission" date="2025-04" db="UniProtKB">
        <authorList>
            <consortium name="RefSeq"/>
        </authorList>
    </citation>
    <scope>IDENTIFICATION</scope>
    <source>
        <strain evidence="10 11">OHB3-1</strain>
    </source>
</reference>
<accession>A0A6J1DYW4</accession>
<feature type="domain" description="SWIM-type" evidence="8">
    <location>
        <begin position="612"/>
        <end position="651"/>
    </location>
</feature>
<dbReference type="GO" id="GO:0005664">
    <property type="term" value="C:nuclear origin of replication recognition complex"/>
    <property type="evidence" value="ECO:0007669"/>
    <property type="project" value="InterPro"/>
</dbReference>
<feature type="region of interest" description="Disordered" evidence="7">
    <location>
        <begin position="34"/>
        <end position="74"/>
    </location>
</feature>
<feature type="region of interest" description="Disordered" evidence="7">
    <location>
        <begin position="681"/>
        <end position="701"/>
    </location>
</feature>
<evidence type="ECO:0000256" key="2">
    <source>
        <dbReference type="ARBA" id="ARBA00010977"/>
    </source>
</evidence>
<evidence type="ECO:0000256" key="7">
    <source>
        <dbReference type="SAM" id="MobiDB-lite"/>
    </source>
</evidence>
<dbReference type="InterPro" id="IPR045667">
    <property type="entry name" value="ORC3_N"/>
</dbReference>
<dbReference type="RefSeq" id="XP_022159469.1">
    <property type="nucleotide sequence ID" value="XM_022303777.1"/>
</dbReference>
<dbReference type="Pfam" id="PF07034">
    <property type="entry name" value="ORC3_N"/>
    <property type="match status" value="1"/>
</dbReference>
<gene>
    <name evidence="10 11" type="primary">LOC111025876</name>
</gene>
<evidence type="ECO:0000313" key="11">
    <source>
        <dbReference type="RefSeq" id="XP_022159469.1"/>
    </source>
</evidence>
<dbReference type="Proteomes" id="UP000504603">
    <property type="component" value="Unplaced"/>
</dbReference>
<dbReference type="PANTHER" id="PTHR12748">
    <property type="entry name" value="ORIGIN RECOGNITION COMPLEX SUBUNIT 3"/>
    <property type="match status" value="1"/>
</dbReference>
<comment type="subcellular location">
    <subcellularLocation>
        <location evidence="1">Nucleus</location>
    </subcellularLocation>
</comment>
<comment type="similarity">
    <text evidence="2">Belongs to the ORC3 family.</text>
</comment>
<name>A0A6J1DYW4_MOMCH</name>
<dbReference type="InterPro" id="IPR040855">
    <property type="entry name" value="ORC_WH_C"/>
</dbReference>
<evidence type="ECO:0000259" key="8">
    <source>
        <dbReference type="PROSITE" id="PS50966"/>
    </source>
</evidence>
<evidence type="ECO:0000313" key="9">
    <source>
        <dbReference type="Proteomes" id="UP000504603"/>
    </source>
</evidence>
<keyword evidence="5" id="KW-0539">Nucleus</keyword>
<evidence type="ECO:0000256" key="6">
    <source>
        <dbReference type="PROSITE-ProRule" id="PRU00325"/>
    </source>
</evidence>
<dbReference type="GO" id="GO:0008270">
    <property type="term" value="F:zinc ion binding"/>
    <property type="evidence" value="ECO:0007669"/>
    <property type="project" value="UniProtKB-KW"/>
</dbReference>
<feature type="compositionally biased region" description="Basic residues" evidence="7">
    <location>
        <begin position="681"/>
        <end position="693"/>
    </location>
</feature>
<dbReference type="PANTHER" id="PTHR12748:SF0">
    <property type="entry name" value="ORIGIN RECOGNITION COMPLEX SUBUNIT 3"/>
    <property type="match status" value="1"/>
</dbReference>
<evidence type="ECO:0000256" key="5">
    <source>
        <dbReference type="ARBA" id="ARBA00023242"/>
    </source>
</evidence>
<keyword evidence="9" id="KW-1185">Reference proteome</keyword>
<dbReference type="OrthoDB" id="10265211at2759"/>
<dbReference type="PROSITE" id="PS50966">
    <property type="entry name" value="ZF_SWIM"/>
    <property type="match status" value="1"/>
</dbReference>
<dbReference type="KEGG" id="mcha:111025876"/>
<sequence>MAPSAAPVVESPHQSTIENIESNLQPFYVLHKASSRKISRKSNLYEKSRKRTKLPPSNSNGIENPETDERDGSPLEHLRMEALELVWSKMETTIKDVLRDTNVKVFEDICRWAYESFSTIRSSGAPSSSSVTRPFPIVTRADCKILFAGLVLTKNMEVVDDLLSFEELGFHLKSQGCHVASLSSQELSAKSSIGGCVRSLLRQLLKVTVDAADMFILASWYREQGYYDNPIVVIIEDIERCCGSVLSDFIIMLSEWVIKIPIILVMGVATTIDALANVLHSNALQQLCPCKFILGSPAERMDAVVEAVLVRHSCLFSIGHQVAVFLRKYFLNQDGTLTSFIRAMKIGCVQHFSMEPLSFMLPRLLVEEENKGSQDGNAAFLLDVLSKHASDLLSNSRYPLAERTGNDLGHILSELKRWQKGWSAVLLCLYEVGKFGKVQLLDLLCEALDPQLFRPITSENSRILQQGQGISSSSSCEVQYQFSSRKDGYICQAIGKLRDLPAEHLHKLLLSWEKITGYVPEIHDKVKDLLLAFKLGDGKSSEKDIADLAKRHASRRDLFVKNSKPMIEKAESFLSTLVSEHMRPIECIPFHELICFKDVRKLQLALIGDPRRRIQVDLLEFQKMIKCTCCSENRNGLLPCTHDSTIMYNLAQEHGDLINLHDWFQSFKTVVSHTHAKWNHRTKQCSTPKKRKDKPSLENKSDASVQARFCTAVTELQITGLLRMPSKRRPDYVQRVAFGL</sequence>
<dbReference type="GO" id="GO:0006270">
    <property type="term" value="P:DNA replication initiation"/>
    <property type="evidence" value="ECO:0007669"/>
    <property type="project" value="TreeGrafter"/>
</dbReference>
<keyword evidence="6" id="KW-0862">Zinc</keyword>
<keyword evidence="6" id="KW-0479">Metal-binding</keyword>
<keyword evidence="6" id="KW-0863">Zinc-finger</keyword>
<evidence type="ECO:0000313" key="10">
    <source>
        <dbReference type="RefSeq" id="XP_022159468.1"/>
    </source>
</evidence>
<dbReference type="GO" id="GO:0003688">
    <property type="term" value="F:DNA replication origin binding"/>
    <property type="evidence" value="ECO:0007669"/>
    <property type="project" value="TreeGrafter"/>
</dbReference>
<evidence type="ECO:0000256" key="3">
    <source>
        <dbReference type="ARBA" id="ARBA00022705"/>
    </source>
</evidence>
<dbReference type="GO" id="GO:0005656">
    <property type="term" value="C:nuclear pre-replicative complex"/>
    <property type="evidence" value="ECO:0007669"/>
    <property type="project" value="TreeGrafter"/>
</dbReference>
<dbReference type="Pfam" id="PF18137">
    <property type="entry name" value="WHD_ORC"/>
    <property type="match status" value="1"/>
</dbReference>
<keyword evidence="4" id="KW-0238">DNA-binding</keyword>
<dbReference type="RefSeq" id="XP_022159468.1">
    <property type="nucleotide sequence ID" value="XM_022303776.1"/>
</dbReference>
<organism evidence="9 10">
    <name type="scientific">Momordica charantia</name>
    <name type="common">Bitter gourd</name>
    <name type="synonym">Balsam pear</name>
    <dbReference type="NCBI Taxonomy" id="3673"/>
    <lineage>
        <taxon>Eukaryota</taxon>
        <taxon>Viridiplantae</taxon>
        <taxon>Streptophyta</taxon>
        <taxon>Embryophyta</taxon>
        <taxon>Tracheophyta</taxon>
        <taxon>Spermatophyta</taxon>
        <taxon>Magnoliopsida</taxon>
        <taxon>eudicotyledons</taxon>
        <taxon>Gunneridae</taxon>
        <taxon>Pentapetalae</taxon>
        <taxon>rosids</taxon>
        <taxon>fabids</taxon>
        <taxon>Cucurbitales</taxon>
        <taxon>Cucurbitaceae</taxon>
        <taxon>Momordiceae</taxon>
        <taxon>Momordica</taxon>
    </lineage>
</organism>
<dbReference type="CDD" id="cd20704">
    <property type="entry name" value="Orc3"/>
    <property type="match status" value="1"/>
</dbReference>
<dbReference type="GeneID" id="111025876"/>